<dbReference type="OMA" id="CISACKR"/>
<dbReference type="GeneID" id="39748603"/>
<proteinExistence type="predicted"/>
<name>A0A1Y1JH77_PLAGO</name>
<keyword evidence="1" id="KW-0175">Coiled coil</keyword>
<feature type="compositionally biased region" description="Basic and acidic residues" evidence="2">
    <location>
        <begin position="71"/>
        <end position="81"/>
    </location>
</feature>
<dbReference type="Proteomes" id="UP000195521">
    <property type="component" value="Unassembled WGS sequence"/>
</dbReference>
<evidence type="ECO:0000313" key="3">
    <source>
        <dbReference type="EMBL" id="GAW81871.1"/>
    </source>
</evidence>
<evidence type="ECO:0000256" key="1">
    <source>
        <dbReference type="SAM" id="Coils"/>
    </source>
</evidence>
<dbReference type="EMBL" id="BDQF01000012">
    <property type="protein sequence ID" value="GAW81871.1"/>
    <property type="molecule type" value="Genomic_DNA"/>
</dbReference>
<keyword evidence="4" id="KW-1185">Reference proteome</keyword>
<feature type="coiled-coil region" evidence="1">
    <location>
        <begin position="241"/>
        <end position="287"/>
    </location>
</feature>
<feature type="region of interest" description="Disordered" evidence="2">
    <location>
        <begin position="65"/>
        <end position="101"/>
    </location>
</feature>
<reference evidence="4" key="1">
    <citation type="submission" date="2017-04" db="EMBL/GenBank/DDBJ databases">
        <title>Plasmodium gonderi genome.</title>
        <authorList>
            <person name="Arisue N."/>
            <person name="Honma H."/>
            <person name="Kawai S."/>
            <person name="Tougan T."/>
            <person name="Tanabe K."/>
            <person name="Horii T."/>
        </authorList>
    </citation>
    <scope>NUCLEOTIDE SEQUENCE [LARGE SCALE GENOMIC DNA]</scope>
    <source>
        <strain evidence="4">ATCC 30045</strain>
    </source>
</reference>
<sequence>MVYISPYLFERKYLQEHTCGKVTNSLHITLSRVFFFFFSFFLKTLIEHLHSLKFKLEKEKKIQKRKKKNLQKGETKQKESKINGTGGKNQSQHKNEKVQTREISKKTLMRSDDIPVADDSKGDYVCPIPQLIKTIEIYKHKNEEEQREKIYLIEKYENVLRKIRKRHILQIGQIKNQVLLDVDFLIQKYRNISLELLQIGRKKEKEKRQDKEKITKMCISACKRFETDVKERAKTSIQTWQTEMAKSISDERRENENLKKEISELKKKIHEKKHNEQSRELKLLQNRIREECAINEELKSIISHERKEHEMNLIDLYSKVDLQIKNYEENIVKVFHDILSKNKINMERGELSHYIQVAMDMHYEKGNPLMKS</sequence>
<dbReference type="AlphaFoldDB" id="A0A1Y1JH77"/>
<gene>
    <name evidence="3" type="ORF">PGO_113250</name>
</gene>
<protein>
    <submittedName>
        <fullName evidence="3">Uncharacterized protein</fullName>
    </submittedName>
</protein>
<evidence type="ECO:0000256" key="2">
    <source>
        <dbReference type="SAM" id="MobiDB-lite"/>
    </source>
</evidence>
<accession>A0A1Y1JH77</accession>
<comment type="caution">
    <text evidence="3">The sequence shown here is derived from an EMBL/GenBank/DDBJ whole genome shotgun (WGS) entry which is preliminary data.</text>
</comment>
<dbReference type="RefSeq" id="XP_028544460.1">
    <property type="nucleotide sequence ID" value="XM_028688659.1"/>
</dbReference>
<organism evidence="3 4">
    <name type="scientific">Plasmodium gonderi</name>
    <dbReference type="NCBI Taxonomy" id="77519"/>
    <lineage>
        <taxon>Eukaryota</taxon>
        <taxon>Sar</taxon>
        <taxon>Alveolata</taxon>
        <taxon>Apicomplexa</taxon>
        <taxon>Aconoidasida</taxon>
        <taxon>Haemosporida</taxon>
        <taxon>Plasmodiidae</taxon>
        <taxon>Plasmodium</taxon>
        <taxon>Plasmodium (Plasmodium)</taxon>
    </lineage>
</organism>
<evidence type="ECO:0000313" key="4">
    <source>
        <dbReference type="Proteomes" id="UP000195521"/>
    </source>
</evidence>
<dbReference type="OrthoDB" id="385933at2759"/>